<proteinExistence type="predicted"/>
<reference evidence="1" key="1">
    <citation type="submission" date="2020-07" db="EMBL/GenBank/DDBJ databases">
        <title>Dissolved microcystin release linked to lysis of a Microcystis spp. bloom in Lake Erie (USA) attributed to a novel cyanophage.</title>
        <authorList>
            <person name="McKindles K.M."/>
            <person name="Manes M.A."/>
            <person name="DeMarco J.R."/>
            <person name="McClure A."/>
            <person name="McKay R.M."/>
            <person name="Davis T.W."/>
            <person name="Bullerjahn G.S."/>
        </authorList>
    </citation>
    <scope>NUCLEOTIDE SEQUENCE</scope>
</reference>
<organism evidence="1">
    <name type="scientific">Bacteriophage sp</name>
    <dbReference type="NCBI Taxonomy" id="38018"/>
    <lineage>
        <taxon>Viruses</taxon>
    </lineage>
</organism>
<evidence type="ECO:0008006" key="2">
    <source>
        <dbReference type="Google" id="ProtNLM"/>
    </source>
</evidence>
<dbReference type="EMBL" id="MT840185">
    <property type="protein sequence ID" value="QNL31581.1"/>
    <property type="molecule type" value="Genomic_DNA"/>
</dbReference>
<evidence type="ECO:0000313" key="1">
    <source>
        <dbReference type="EMBL" id="QNL31581.1"/>
    </source>
</evidence>
<protein>
    <recommendedName>
        <fullName evidence="2">Tail fiber protein</fullName>
    </recommendedName>
</protein>
<sequence length="680" mass="71326">MSIQDNALALPLLPSIITGDSMVIVLIRNGMVTPYRTNLSTLLPGPATASVLGTIRLTGDLGGTATAPTVPGLTTRAPINNAALTGAPTAPTPPSGDNNTRLATTAWVRTHINSTGINTLSDVAITTPVIGQGLTWNGTNWVNATASGGGDLLALNNLDDVNNTQTALNNLIDGDNNIHTTGTIRWSTNIANIGGLPPANTYRGMFAAVNDAGGAYYSNGTEWLRLDRALLNDLNDVNTAGVTNGQVLAYQSGNWIPTTLVSGGAGPATTTDLPEGANLYYTSARVDARIGLAELSDLLNVSNTAATNGQYLAWNSATGNWVPTTPVTSGGSTFTSPLTTKGDIHTYSTTDARLPIGANGTFLVADSATTTGLRWQAALSLNNIADVNTPDPNDNDVLTWTGSQWEAVALEPLLPLDITTPSAGQVLRYNGTDWANESLPLTRLSDVNISSIDLEDGDTIVWDNTSNRWVRSSVQPPPDTDDIAEGTTNLYYTDARVTTRFNTLIPTVAKGDLLVQGATVLSRLPVGNNDQVLLADSTTATGLRWGAVSGTLAGLSDVAITSPAQGQVLTWNATTSRWNAANLSNQVSLNRQTLTGALTLTLSSAGTQHLDPGGTNRDVLLPLNPTVGTRFRILNLAPAFNILVKNPNTSATVLTLGNSSTSIQAEFTWDGVDWYSWEPA</sequence>
<dbReference type="Pfam" id="PF19264">
    <property type="entry name" value="DUF5907"/>
    <property type="match status" value="1"/>
</dbReference>
<name>A0A7G9A4A8_9VIRU</name>
<accession>A0A7G9A4A8</accession>
<dbReference type="InterPro" id="IPR045571">
    <property type="entry name" value="DUF5907"/>
</dbReference>